<comment type="caution">
    <text evidence="1">The sequence shown here is derived from an EMBL/GenBank/DDBJ whole genome shotgun (WGS) entry which is preliminary data.</text>
</comment>
<dbReference type="EMBL" id="BSXV01000081">
    <property type="protein sequence ID" value="GME87365.1"/>
    <property type="molecule type" value="Genomic_DNA"/>
</dbReference>
<name>A0ACB5TFI4_CANBO</name>
<sequence>MVLCTPSQLNNVISELSNLNKSNKELKILTACVDSINQNSDAISEVWFDKYFDINPKSIILLEDRDDLNTPPRESDGVVPVRASKQWKTIESELKIKLSDKYEIKLSLANTVFINSELTTMFYLLSEKDNNIKLLENIQGHNLCELEVNLPIEFQNDDNKIKYFDGLKKINLIDKDNEDGLFITSFKGNLIKSINDKPASSFLENSEELMSSKASRVFFQLTSTNNNKSASENINSNNNNNKSIQDMHMKEKYEVIAGGGGWSIKGSYLALDPNCKDRLRLGSKVECFIEPKEQIADIINSNENNHIDETNEKLISIECSKSLENLNYQDHNGSNNNSEEIIRDGFLSFGSEKGFTFNGIGHTSHGETIVLKL</sequence>
<evidence type="ECO:0000313" key="2">
    <source>
        <dbReference type="Proteomes" id="UP001165101"/>
    </source>
</evidence>
<proteinExistence type="predicted"/>
<accession>A0ACB5TFI4</accession>
<gene>
    <name evidence="1" type="ORF">Cboi01_000033200</name>
</gene>
<keyword evidence="2" id="KW-1185">Reference proteome</keyword>
<organism evidence="1 2">
    <name type="scientific">Candida boidinii</name>
    <name type="common">Yeast</name>
    <dbReference type="NCBI Taxonomy" id="5477"/>
    <lineage>
        <taxon>Eukaryota</taxon>
        <taxon>Fungi</taxon>
        <taxon>Dikarya</taxon>
        <taxon>Ascomycota</taxon>
        <taxon>Saccharomycotina</taxon>
        <taxon>Pichiomycetes</taxon>
        <taxon>Pichiales</taxon>
        <taxon>Pichiaceae</taxon>
        <taxon>Ogataea</taxon>
        <taxon>Ogataea/Candida clade</taxon>
    </lineage>
</organism>
<evidence type="ECO:0000313" key="1">
    <source>
        <dbReference type="EMBL" id="GME87365.1"/>
    </source>
</evidence>
<reference evidence="1" key="1">
    <citation type="submission" date="2023-04" db="EMBL/GenBank/DDBJ databases">
        <title>Candida boidinii NBRC 1967.</title>
        <authorList>
            <person name="Ichikawa N."/>
            <person name="Sato H."/>
            <person name="Tonouchi N."/>
        </authorList>
    </citation>
    <scope>NUCLEOTIDE SEQUENCE</scope>
    <source>
        <strain evidence="1">NBRC 1967</strain>
    </source>
</reference>
<protein>
    <submittedName>
        <fullName evidence="1">Unnamed protein product</fullName>
    </submittedName>
</protein>
<dbReference type="Proteomes" id="UP001165101">
    <property type="component" value="Unassembled WGS sequence"/>
</dbReference>